<proteinExistence type="predicted"/>
<dbReference type="GeneID" id="30194684"/>
<dbReference type="Proteomes" id="UP000094819">
    <property type="component" value="Unassembled WGS sequence"/>
</dbReference>
<evidence type="ECO:0000313" key="3">
    <source>
        <dbReference type="Proteomes" id="UP000094819"/>
    </source>
</evidence>
<feature type="compositionally biased region" description="Polar residues" evidence="1">
    <location>
        <begin position="319"/>
        <end position="328"/>
    </location>
</feature>
<dbReference type="AlphaFoldDB" id="A0A1E3IVU9"/>
<gene>
    <name evidence="2" type="ORF">L198_05471</name>
</gene>
<protein>
    <submittedName>
        <fullName evidence="2">Uncharacterized protein</fullName>
    </submittedName>
</protein>
<comment type="caution">
    <text evidence="2">The sequence shown here is derived from an EMBL/GenBank/DDBJ whole genome shotgun (WGS) entry which is preliminary data.</text>
</comment>
<reference evidence="2 3" key="1">
    <citation type="submission" date="2016-06" db="EMBL/GenBank/DDBJ databases">
        <title>Evolution of pathogenesis and genome organization in the Tremellales.</title>
        <authorList>
            <person name="Cuomo C."/>
            <person name="Litvintseva A."/>
            <person name="Heitman J."/>
            <person name="Chen Y."/>
            <person name="Sun S."/>
            <person name="Springer D."/>
            <person name="Dromer F."/>
            <person name="Young S."/>
            <person name="Zeng Q."/>
            <person name="Chapman S."/>
            <person name="Gujja S."/>
            <person name="Saif S."/>
            <person name="Birren B."/>
        </authorList>
    </citation>
    <scope>NUCLEOTIDE SEQUENCE [LARGE SCALE GENOMIC DNA]</scope>
    <source>
        <strain evidence="2 3">CBS 7118</strain>
    </source>
</reference>
<name>A0A1E3IVU9_9TREE</name>
<evidence type="ECO:0000313" key="2">
    <source>
        <dbReference type="EMBL" id="ODN92678.1"/>
    </source>
</evidence>
<dbReference type="RefSeq" id="XP_019030305.1">
    <property type="nucleotide sequence ID" value="XM_019177554.1"/>
</dbReference>
<evidence type="ECO:0000256" key="1">
    <source>
        <dbReference type="SAM" id="MobiDB-lite"/>
    </source>
</evidence>
<organism evidence="2 3">
    <name type="scientific">Cryptococcus wingfieldii CBS 7118</name>
    <dbReference type="NCBI Taxonomy" id="1295528"/>
    <lineage>
        <taxon>Eukaryota</taxon>
        <taxon>Fungi</taxon>
        <taxon>Dikarya</taxon>
        <taxon>Basidiomycota</taxon>
        <taxon>Agaricomycotina</taxon>
        <taxon>Tremellomycetes</taxon>
        <taxon>Tremellales</taxon>
        <taxon>Cryptococcaceae</taxon>
        <taxon>Cryptococcus</taxon>
    </lineage>
</organism>
<feature type="region of interest" description="Disordered" evidence="1">
    <location>
        <begin position="218"/>
        <end position="351"/>
    </location>
</feature>
<dbReference type="EMBL" id="AWGH01000017">
    <property type="protein sequence ID" value="ODN92678.1"/>
    <property type="molecule type" value="Genomic_DNA"/>
</dbReference>
<accession>A0A1E3IVU9</accession>
<sequence length="505" mass="55436">MPTLVNSSEPVMEPNEKLTFLDRVTAGLRTQYKLKDNEVLYHIVGFVIEEKPPIIPETLLIGQTSCYAGSYHDVCGTSYGYAGRGPVVYRLLVLDNAIVFEGTSSDEAQVVGDFDTLDKRLKDGSVKVGRSLLVQKSEGEDDLDYTLVKDVRKLFGAAIEQLEAIPRDGQPLKRLPSPEGETWTTLKDMVKTFKLENAVTQPEPFFESARLSTKKVAELNESRKREEIPASEGNAESGPRAEDSEVVAPLPEGPESTDAQPGTDVDPKEPKRNRKKTKQQSVNDPPPKNRRDRSPSPGGGGQGPTKRRSARIRAAQADPSATTSSATKEGQHGRGAKTAGRTFGSRVGNIRGTNDNTANVLIGKDSLESASFKADYDVATTEYDPLTAFNLQNIDSYIPESNASQKVRSLYESMLMEPVMNGGQTHHNALPELRNIEEEVPKQTASGVMEDDIIDEEDNGSFDRAPSAVYDDPLEEQANTILVIAGKEIFNKCLNEATKFVYLRR</sequence>
<feature type="compositionally biased region" description="Basic and acidic residues" evidence="1">
    <location>
        <begin position="218"/>
        <end position="228"/>
    </location>
</feature>
<keyword evidence="3" id="KW-1185">Reference proteome</keyword>